<evidence type="ECO:0000313" key="2">
    <source>
        <dbReference type="EMBL" id="MBC2776263.1"/>
    </source>
</evidence>
<sequence length="229" mass="25571">MVRLSERTIAEEQMDAADLPPETYAAVLADLEKANRWTFSARPTLGFLQRAVGSRRSFSLLDVGFGEGGMLRAIAHWAQKRGIEARLVGIDLNAKSRAAAQAKTPPGLGIDYRSGDYADCEPFDCILSNLVAHHMTHDQLVAFLKHMEAKASAGWLVNDLHRHGFAHRGYPILARIMGWHRIVREDGTLSIARSYRPGEWPPILEEAGVANAARIFRAFPFRLCVERLR</sequence>
<proteinExistence type="predicted"/>
<organism evidence="2 3">
    <name type="scientific">Parasphingopyxis marina</name>
    <dbReference type="NCBI Taxonomy" id="2761622"/>
    <lineage>
        <taxon>Bacteria</taxon>
        <taxon>Pseudomonadati</taxon>
        <taxon>Pseudomonadota</taxon>
        <taxon>Alphaproteobacteria</taxon>
        <taxon>Sphingomonadales</taxon>
        <taxon>Sphingomonadaceae</taxon>
        <taxon>Parasphingopyxis</taxon>
    </lineage>
</organism>
<dbReference type="RefSeq" id="WP_185799562.1">
    <property type="nucleotide sequence ID" value="NZ_JACJVJ010000001.1"/>
</dbReference>
<dbReference type="SUPFAM" id="SSF53335">
    <property type="entry name" value="S-adenosyl-L-methionine-dependent methyltransferases"/>
    <property type="match status" value="1"/>
</dbReference>
<comment type="caution">
    <text evidence="2">The sequence shown here is derived from an EMBL/GenBank/DDBJ whole genome shotgun (WGS) entry which is preliminary data.</text>
</comment>
<keyword evidence="2" id="KW-0489">Methyltransferase</keyword>
<evidence type="ECO:0000313" key="3">
    <source>
        <dbReference type="Proteomes" id="UP000564378"/>
    </source>
</evidence>
<dbReference type="Pfam" id="PF13649">
    <property type="entry name" value="Methyltransf_25"/>
    <property type="match status" value="1"/>
</dbReference>
<dbReference type="Gene3D" id="3.40.50.150">
    <property type="entry name" value="Vaccinia Virus protein VP39"/>
    <property type="match status" value="1"/>
</dbReference>
<keyword evidence="3" id="KW-1185">Reference proteome</keyword>
<dbReference type="InterPro" id="IPR029063">
    <property type="entry name" value="SAM-dependent_MTases_sf"/>
</dbReference>
<name>A0A842HUR4_9SPHN</name>
<dbReference type="EMBL" id="JACJVJ010000001">
    <property type="protein sequence ID" value="MBC2776263.1"/>
    <property type="molecule type" value="Genomic_DNA"/>
</dbReference>
<dbReference type="Proteomes" id="UP000564378">
    <property type="component" value="Unassembled WGS sequence"/>
</dbReference>
<dbReference type="AlphaFoldDB" id="A0A842HUR4"/>
<keyword evidence="2" id="KW-0808">Transferase</keyword>
<evidence type="ECO:0000259" key="1">
    <source>
        <dbReference type="Pfam" id="PF13649"/>
    </source>
</evidence>
<dbReference type="CDD" id="cd02440">
    <property type="entry name" value="AdoMet_MTases"/>
    <property type="match status" value="1"/>
</dbReference>
<feature type="domain" description="Methyltransferase" evidence="1">
    <location>
        <begin position="61"/>
        <end position="148"/>
    </location>
</feature>
<dbReference type="GO" id="GO:0032259">
    <property type="term" value="P:methylation"/>
    <property type="evidence" value="ECO:0007669"/>
    <property type="project" value="UniProtKB-KW"/>
</dbReference>
<dbReference type="InterPro" id="IPR041698">
    <property type="entry name" value="Methyltransf_25"/>
</dbReference>
<reference evidence="2 3" key="1">
    <citation type="submission" date="2020-08" db="EMBL/GenBank/DDBJ databases">
        <title>Draft genome sequence of Parasphingopyxis sp. GrpM-11.</title>
        <authorList>
            <person name="Oh J."/>
            <person name="Roh D.-H."/>
        </authorList>
    </citation>
    <scope>NUCLEOTIDE SEQUENCE [LARGE SCALE GENOMIC DNA]</scope>
    <source>
        <strain evidence="2 3">GrpM-11</strain>
    </source>
</reference>
<gene>
    <name evidence="2" type="ORF">H6P80_01390</name>
</gene>
<protein>
    <submittedName>
        <fullName evidence="2">Methyltransferase domain-containing protein</fullName>
    </submittedName>
</protein>
<dbReference type="GO" id="GO:0008168">
    <property type="term" value="F:methyltransferase activity"/>
    <property type="evidence" value="ECO:0007669"/>
    <property type="project" value="UniProtKB-KW"/>
</dbReference>
<accession>A0A842HUR4</accession>